<feature type="non-terminal residue" evidence="1">
    <location>
        <position position="1"/>
    </location>
</feature>
<proteinExistence type="predicted"/>
<comment type="caution">
    <text evidence="1">The sequence shown here is derived from an EMBL/GenBank/DDBJ whole genome shotgun (WGS) entry which is preliminary data.</text>
</comment>
<organism evidence="1 2">
    <name type="scientific">Reticulomyxa filosa</name>
    <dbReference type="NCBI Taxonomy" id="46433"/>
    <lineage>
        <taxon>Eukaryota</taxon>
        <taxon>Sar</taxon>
        <taxon>Rhizaria</taxon>
        <taxon>Retaria</taxon>
        <taxon>Foraminifera</taxon>
        <taxon>Monothalamids</taxon>
        <taxon>Reticulomyxidae</taxon>
        <taxon>Reticulomyxa</taxon>
    </lineage>
</organism>
<keyword evidence="2" id="KW-1185">Reference proteome</keyword>
<accession>X6LLR1</accession>
<reference evidence="1 2" key="1">
    <citation type="journal article" date="2013" name="Curr. Biol.">
        <title>The Genome of the Foraminiferan Reticulomyxa filosa.</title>
        <authorList>
            <person name="Glockner G."/>
            <person name="Hulsmann N."/>
            <person name="Schleicher M."/>
            <person name="Noegel A.A."/>
            <person name="Eichinger L."/>
            <person name="Gallinger C."/>
            <person name="Pawlowski J."/>
            <person name="Sierra R."/>
            <person name="Euteneuer U."/>
            <person name="Pillet L."/>
            <person name="Moustafa A."/>
            <person name="Platzer M."/>
            <person name="Groth M."/>
            <person name="Szafranski K."/>
            <person name="Schliwa M."/>
        </authorList>
    </citation>
    <scope>NUCLEOTIDE SEQUENCE [LARGE SCALE GENOMIC DNA]</scope>
</reference>
<evidence type="ECO:0000313" key="2">
    <source>
        <dbReference type="Proteomes" id="UP000023152"/>
    </source>
</evidence>
<dbReference type="EMBL" id="ASPP01036149">
    <property type="protein sequence ID" value="ETO02296.1"/>
    <property type="molecule type" value="Genomic_DNA"/>
</dbReference>
<sequence length="176" mass="21062">FSCDVSWISPFKHEREILFARSKIYSNRDEKIHKEEHAWNAKVESEDEYTQMILLTWVQYDQYIQQTMQISEMWNHSIDLNLIYFLLTAVQDGTNKINEVLSLFQAWKIEDDNKQKCKKKFMDNRCYNYDINLLCVYLSEKKMINITAIECATLYTINNGLPFVAKDKEMFIQKKS</sequence>
<gene>
    <name evidence="1" type="ORF">RFI_35140</name>
</gene>
<dbReference type="Proteomes" id="UP000023152">
    <property type="component" value="Unassembled WGS sequence"/>
</dbReference>
<name>X6LLR1_RETFI</name>
<evidence type="ECO:0000313" key="1">
    <source>
        <dbReference type="EMBL" id="ETO02296.1"/>
    </source>
</evidence>
<dbReference type="AlphaFoldDB" id="X6LLR1"/>
<protein>
    <submittedName>
        <fullName evidence="1">Uncharacterized protein</fullName>
    </submittedName>
</protein>